<keyword evidence="1" id="KW-0812">Transmembrane</keyword>
<comment type="caution">
    <text evidence="2">The sequence shown here is derived from an EMBL/GenBank/DDBJ whole genome shotgun (WGS) entry which is preliminary data.</text>
</comment>
<dbReference type="Proteomes" id="UP000479293">
    <property type="component" value="Unassembled WGS sequence"/>
</dbReference>
<dbReference type="RefSeq" id="WP_152766845.1">
    <property type="nucleotide sequence ID" value="NZ_WHLY01000004.1"/>
</dbReference>
<dbReference type="EMBL" id="WHLY01000004">
    <property type="protein sequence ID" value="MPR37396.1"/>
    <property type="molecule type" value="Genomic_DNA"/>
</dbReference>
<keyword evidence="1" id="KW-0472">Membrane</keyword>
<feature type="transmembrane region" description="Helical" evidence="1">
    <location>
        <begin position="12"/>
        <end position="31"/>
    </location>
</feature>
<dbReference type="InterPro" id="IPR025408">
    <property type="entry name" value="DUF4134"/>
</dbReference>
<evidence type="ECO:0000256" key="1">
    <source>
        <dbReference type="SAM" id="Phobius"/>
    </source>
</evidence>
<protein>
    <submittedName>
        <fullName evidence="2">DUF4134 domain-containing protein</fullName>
    </submittedName>
</protein>
<proteinExistence type="predicted"/>
<evidence type="ECO:0000313" key="3">
    <source>
        <dbReference type="Proteomes" id="UP000479293"/>
    </source>
</evidence>
<dbReference type="Pfam" id="PF13572">
    <property type="entry name" value="DUF4134"/>
    <property type="match status" value="1"/>
</dbReference>
<gene>
    <name evidence="2" type="ORF">GBK04_29740</name>
</gene>
<keyword evidence="3" id="KW-1185">Reference proteome</keyword>
<feature type="transmembrane region" description="Helical" evidence="1">
    <location>
        <begin position="122"/>
        <end position="140"/>
    </location>
</feature>
<name>A0A7C9BGQ4_9BACT</name>
<dbReference type="AlphaFoldDB" id="A0A7C9BGQ4"/>
<evidence type="ECO:0000313" key="2">
    <source>
        <dbReference type="EMBL" id="MPR37396.1"/>
    </source>
</evidence>
<accession>A0A7C9BGQ4</accession>
<feature type="transmembrane region" description="Helical" evidence="1">
    <location>
        <begin position="93"/>
        <end position="110"/>
    </location>
</feature>
<sequence length="145" mass="15937">MDLTAAWTISKIIALTIIAVSGLVAGMRIYQGMQRGDDFEAPALRWLIGLAGASALVYAVESFIYNDSGSWASSGSAPHFVALSYAAEAHQDALYLGLAMALFCLIRVYSKIQKGENDIYEYMLKWFGSLMFLFMMGWIIDSILG</sequence>
<keyword evidence="1" id="KW-1133">Transmembrane helix</keyword>
<feature type="transmembrane region" description="Helical" evidence="1">
    <location>
        <begin position="43"/>
        <end position="65"/>
    </location>
</feature>
<reference evidence="2 3" key="1">
    <citation type="submission" date="2019-10" db="EMBL/GenBank/DDBJ databases">
        <title>Draft Genome Sequence of Cytophagaceae sp. SJW1-29.</title>
        <authorList>
            <person name="Choi A."/>
        </authorList>
    </citation>
    <scope>NUCLEOTIDE SEQUENCE [LARGE SCALE GENOMIC DNA]</scope>
    <source>
        <strain evidence="2 3">SJW1-29</strain>
    </source>
</reference>
<organism evidence="2 3">
    <name type="scientific">Salmonirosea aquatica</name>
    <dbReference type="NCBI Taxonomy" id="2654236"/>
    <lineage>
        <taxon>Bacteria</taxon>
        <taxon>Pseudomonadati</taxon>
        <taxon>Bacteroidota</taxon>
        <taxon>Cytophagia</taxon>
        <taxon>Cytophagales</taxon>
        <taxon>Spirosomataceae</taxon>
        <taxon>Salmonirosea</taxon>
    </lineage>
</organism>